<dbReference type="AlphaFoldDB" id="A0A068U8U7"/>
<dbReference type="EMBL" id="HG739099">
    <property type="protein sequence ID" value="CDP04926.1"/>
    <property type="molecule type" value="Genomic_DNA"/>
</dbReference>
<sequence>MAKERKTGEVALKKIYMNNEKEGFPVTAMR</sequence>
<keyword evidence="2" id="KW-1185">Reference proteome</keyword>
<dbReference type="InParanoid" id="A0A068U8U7"/>
<reference evidence="2" key="1">
    <citation type="journal article" date="2014" name="Science">
        <title>The coffee genome provides insight into the convergent evolution of caffeine biosynthesis.</title>
        <authorList>
            <person name="Denoeud F."/>
            <person name="Carretero-Paulet L."/>
            <person name="Dereeper A."/>
            <person name="Droc G."/>
            <person name="Guyot R."/>
            <person name="Pietrella M."/>
            <person name="Zheng C."/>
            <person name="Alberti A."/>
            <person name="Anthony F."/>
            <person name="Aprea G."/>
            <person name="Aury J.M."/>
            <person name="Bento P."/>
            <person name="Bernard M."/>
            <person name="Bocs S."/>
            <person name="Campa C."/>
            <person name="Cenci A."/>
            <person name="Combes M.C."/>
            <person name="Crouzillat D."/>
            <person name="Da Silva C."/>
            <person name="Daddiego L."/>
            <person name="De Bellis F."/>
            <person name="Dussert S."/>
            <person name="Garsmeur O."/>
            <person name="Gayraud T."/>
            <person name="Guignon V."/>
            <person name="Jahn K."/>
            <person name="Jamilloux V."/>
            <person name="Joet T."/>
            <person name="Labadie K."/>
            <person name="Lan T."/>
            <person name="Leclercq J."/>
            <person name="Lepelley M."/>
            <person name="Leroy T."/>
            <person name="Li L.T."/>
            <person name="Librado P."/>
            <person name="Lopez L."/>
            <person name="Munoz A."/>
            <person name="Noel B."/>
            <person name="Pallavicini A."/>
            <person name="Perrotta G."/>
            <person name="Poncet V."/>
            <person name="Pot D."/>
            <person name="Priyono X."/>
            <person name="Rigoreau M."/>
            <person name="Rouard M."/>
            <person name="Rozas J."/>
            <person name="Tranchant-Dubreuil C."/>
            <person name="VanBuren R."/>
            <person name="Zhang Q."/>
            <person name="Andrade A.C."/>
            <person name="Argout X."/>
            <person name="Bertrand B."/>
            <person name="de Kochko A."/>
            <person name="Graziosi G."/>
            <person name="Henry R.J."/>
            <person name="Jayarama X."/>
            <person name="Ming R."/>
            <person name="Nagai C."/>
            <person name="Rounsley S."/>
            <person name="Sankoff D."/>
            <person name="Giuliano G."/>
            <person name="Albert V.A."/>
            <person name="Wincker P."/>
            <person name="Lashermes P."/>
        </authorList>
    </citation>
    <scope>NUCLEOTIDE SEQUENCE [LARGE SCALE GENOMIC DNA]</scope>
    <source>
        <strain evidence="2">cv. DH200-94</strain>
    </source>
</reference>
<protein>
    <submittedName>
        <fullName evidence="1">Uncharacterized protein</fullName>
    </submittedName>
</protein>
<evidence type="ECO:0000313" key="2">
    <source>
        <dbReference type="Proteomes" id="UP000295252"/>
    </source>
</evidence>
<organism evidence="1 2">
    <name type="scientific">Coffea canephora</name>
    <name type="common">Robusta coffee</name>
    <dbReference type="NCBI Taxonomy" id="49390"/>
    <lineage>
        <taxon>Eukaryota</taxon>
        <taxon>Viridiplantae</taxon>
        <taxon>Streptophyta</taxon>
        <taxon>Embryophyta</taxon>
        <taxon>Tracheophyta</taxon>
        <taxon>Spermatophyta</taxon>
        <taxon>Magnoliopsida</taxon>
        <taxon>eudicotyledons</taxon>
        <taxon>Gunneridae</taxon>
        <taxon>Pentapetalae</taxon>
        <taxon>asterids</taxon>
        <taxon>lamiids</taxon>
        <taxon>Gentianales</taxon>
        <taxon>Rubiaceae</taxon>
        <taxon>Ixoroideae</taxon>
        <taxon>Gardenieae complex</taxon>
        <taxon>Bertiereae - Coffeeae clade</taxon>
        <taxon>Coffeeae</taxon>
        <taxon>Coffea</taxon>
    </lineage>
</organism>
<name>A0A068U8U7_COFCA</name>
<dbReference type="Gene3D" id="3.30.200.20">
    <property type="entry name" value="Phosphorylase Kinase, domain 1"/>
    <property type="match status" value="1"/>
</dbReference>
<evidence type="ECO:0000313" key="1">
    <source>
        <dbReference type="EMBL" id="CDP04926.1"/>
    </source>
</evidence>
<dbReference type="Proteomes" id="UP000295252">
    <property type="component" value="Chromosome IV"/>
</dbReference>
<dbReference type="Gramene" id="CDP04926">
    <property type="protein sequence ID" value="CDP04926"/>
    <property type="gene ID" value="GSCOC_T00019795001"/>
</dbReference>
<proteinExistence type="predicted"/>
<accession>A0A068U8U7</accession>
<gene>
    <name evidence="1" type="ORF">GSCOC_T00019795001</name>
</gene>
<dbReference type="PhylomeDB" id="A0A068U8U7"/>